<keyword evidence="2" id="KW-0560">Oxidoreductase</keyword>
<comment type="caution">
    <text evidence="3">The sequence shown here is derived from an EMBL/GenBank/DDBJ whole genome shotgun (WGS) entry which is preliminary data.</text>
</comment>
<dbReference type="FunFam" id="3.40.50.720:FF:000084">
    <property type="entry name" value="Short-chain dehydrogenase reductase"/>
    <property type="match status" value="1"/>
</dbReference>
<dbReference type="GO" id="GO:0016491">
    <property type="term" value="F:oxidoreductase activity"/>
    <property type="evidence" value="ECO:0007669"/>
    <property type="project" value="UniProtKB-KW"/>
</dbReference>
<proteinExistence type="inferred from homology"/>
<dbReference type="PANTHER" id="PTHR43639:SF1">
    <property type="entry name" value="SHORT-CHAIN DEHYDROGENASE_REDUCTASE FAMILY PROTEIN"/>
    <property type="match status" value="1"/>
</dbReference>
<dbReference type="InterPro" id="IPR002347">
    <property type="entry name" value="SDR_fam"/>
</dbReference>
<evidence type="ECO:0000313" key="4">
    <source>
        <dbReference type="Proteomes" id="UP000232453"/>
    </source>
</evidence>
<organism evidence="3 4">
    <name type="scientific">Pseudonocardia alni</name>
    <name type="common">Amycolata alni</name>
    <dbReference type="NCBI Taxonomy" id="33907"/>
    <lineage>
        <taxon>Bacteria</taxon>
        <taxon>Bacillati</taxon>
        <taxon>Actinomycetota</taxon>
        <taxon>Actinomycetes</taxon>
        <taxon>Pseudonocardiales</taxon>
        <taxon>Pseudonocardiaceae</taxon>
        <taxon>Pseudonocardia</taxon>
    </lineage>
</organism>
<dbReference type="RefSeq" id="WP_322789670.1">
    <property type="nucleotide sequence ID" value="NZ_JBICSI010000003.1"/>
</dbReference>
<accession>A0AA44UN99</accession>
<gene>
    <name evidence="3" type="ORF">ATL51_1991</name>
</gene>
<name>A0AA44UN99_PSEA5</name>
<evidence type="ECO:0000313" key="3">
    <source>
        <dbReference type="EMBL" id="PKB30331.1"/>
    </source>
</evidence>
<dbReference type="Gene3D" id="3.40.50.720">
    <property type="entry name" value="NAD(P)-binding Rossmann-like Domain"/>
    <property type="match status" value="1"/>
</dbReference>
<dbReference type="AlphaFoldDB" id="A0AA44UN99"/>
<dbReference type="Pfam" id="PF13561">
    <property type="entry name" value="adh_short_C2"/>
    <property type="match status" value="1"/>
</dbReference>
<dbReference type="SUPFAM" id="SSF51735">
    <property type="entry name" value="NAD(P)-binding Rossmann-fold domains"/>
    <property type="match status" value="1"/>
</dbReference>
<reference evidence="3 4" key="1">
    <citation type="submission" date="2017-11" db="EMBL/GenBank/DDBJ databases">
        <title>Sequencing the genomes of 1000 actinobacteria strains.</title>
        <authorList>
            <person name="Klenk H.-P."/>
        </authorList>
    </citation>
    <scope>NUCLEOTIDE SEQUENCE [LARGE SCALE GENOMIC DNA]</scope>
    <source>
        <strain evidence="3 4">DSM 44104</strain>
    </source>
</reference>
<dbReference type="EMBL" id="PHUJ01000003">
    <property type="protein sequence ID" value="PKB30331.1"/>
    <property type="molecule type" value="Genomic_DNA"/>
</dbReference>
<dbReference type="InterPro" id="IPR020904">
    <property type="entry name" value="Sc_DH/Rdtase_CS"/>
</dbReference>
<evidence type="ECO:0000256" key="1">
    <source>
        <dbReference type="ARBA" id="ARBA00006484"/>
    </source>
</evidence>
<evidence type="ECO:0000256" key="2">
    <source>
        <dbReference type="ARBA" id="ARBA00023002"/>
    </source>
</evidence>
<sequence length="253" mass="25149">MSAVHAVSAPVAVVTGGANGLGRAVVERLHVDGHRVAVADLDGDAARAVAGRLDPSGATAVGITADIAAPAAAEELLAAVLDAFGSVQVLVNNAALTRATPLLEITADELADVVGVNVGGTFRACQVFGRHLAEAGYGRIVNMASLAGQNGGTATGGHYAASKGAVLSLTKVFARDLAARGVTVNAVSPGPQDGPVVRAIIGEDRLADYTASVPVGRLGDPAFVARMVALLADPAAASVTGACWDANGGLYLR</sequence>
<dbReference type="PRINTS" id="PR00080">
    <property type="entry name" value="SDRFAMILY"/>
</dbReference>
<dbReference type="PRINTS" id="PR00081">
    <property type="entry name" value="GDHRDH"/>
</dbReference>
<dbReference type="InterPro" id="IPR036291">
    <property type="entry name" value="NAD(P)-bd_dom_sf"/>
</dbReference>
<comment type="similarity">
    <text evidence="1">Belongs to the short-chain dehydrogenases/reductases (SDR) family.</text>
</comment>
<dbReference type="Proteomes" id="UP000232453">
    <property type="component" value="Unassembled WGS sequence"/>
</dbReference>
<dbReference type="PROSITE" id="PS00061">
    <property type="entry name" value="ADH_SHORT"/>
    <property type="match status" value="1"/>
</dbReference>
<dbReference type="PANTHER" id="PTHR43639">
    <property type="entry name" value="OXIDOREDUCTASE, SHORT-CHAIN DEHYDROGENASE/REDUCTASE FAMILY (AFU_ORTHOLOGUE AFUA_5G02870)"/>
    <property type="match status" value="1"/>
</dbReference>
<protein>
    <submittedName>
        <fullName evidence="3">3-oxoacyl-[acyl-carrier protein] reductase</fullName>
    </submittedName>
</protein>